<gene>
    <name evidence="8" type="ORF">SAMN02745883_01691</name>
</gene>
<dbReference type="Pfam" id="PF13186">
    <property type="entry name" value="SPASM"/>
    <property type="match status" value="1"/>
</dbReference>
<organism evidence="8 9">
    <name type="scientific">Caminicella sporogenes DSM 14501</name>
    <dbReference type="NCBI Taxonomy" id="1121266"/>
    <lineage>
        <taxon>Bacteria</taxon>
        <taxon>Bacillati</taxon>
        <taxon>Bacillota</taxon>
        <taxon>Clostridia</taxon>
        <taxon>Peptostreptococcales</taxon>
        <taxon>Caminicellaceae</taxon>
        <taxon>Caminicella</taxon>
    </lineage>
</organism>
<evidence type="ECO:0000256" key="5">
    <source>
        <dbReference type="ARBA" id="ARBA00023004"/>
    </source>
</evidence>
<dbReference type="Proteomes" id="UP000184082">
    <property type="component" value="Unassembled WGS sequence"/>
</dbReference>
<dbReference type="GO" id="GO:0003824">
    <property type="term" value="F:catalytic activity"/>
    <property type="evidence" value="ECO:0007669"/>
    <property type="project" value="InterPro"/>
</dbReference>
<dbReference type="GO" id="GO:0051536">
    <property type="term" value="F:iron-sulfur cluster binding"/>
    <property type="evidence" value="ECO:0007669"/>
    <property type="project" value="UniProtKB-KW"/>
</dbReference>
<evidence type="ECO:0000259" key="7">
    <source>
        <dbReference type="PROSITE" id="PS51918"/>
    </source>
</evidence>
<dbReference type="InterPro" id="IPR050377">
    <property type="entry name" value="Radical_SAM_PqqE_MftC-like"/>
</dbReference>
<accession>A0A1M6R4J9</accession>
<dbReference type="PANTHER" id="PTHR11228:SF7">
    <property type="entry name" value="PQQA PEPTIDE CYCLASE"/>
    <property type="match status" value="1"/>
</dbReference>
<sequence>MYPIVKKKIFLRDTPKETYIIHENNYFQIEKEVIELLNLINGTNSINDIYQYFRNKYTKEEINDILNFLKEQNIIEFSKNPNKQKIHIFEDEAYPTSLNIEVTYNCNMNCEHCMVDYSQKKVNEISFNDIDNILLQMDKLNINVLTITGGEPLLKKDLVLYTVKKCSEKNIDVTLLTNGFLFDINTIKELHEAGLNKVQISLDSVYEHKHDKIRNKPGSYKKVLSSISNLKKYNVKEVALSMTITQKNFDEVPAFIDFCVSNGVLPRIAPIVPIQKGINSNLMLTKKQLVDLYKFTHSTSDNKISATLVASKKCSIGSSPVINPCGDIFPCMHMKFNEFKLGNIRNSNLEKIWTESEILKYLKEITRSNIENCKDCWNRYLCNNCLGEIYSLTGKLKSNNPYRCAANKEITKYIILQGDEYTKNRVLCLIEGDIN</sequence>
<keyword evidence="9" id="KW-1185">Reference proteome</keyword>
<comment type="cofactor">
    <cofactor evidence="1">
        <name>[4Fe-4S] cluster</name>
        <dbReference type="ChEBI" id="CHEBI:49883"/>
    </cofactor>
</comment>
<evidence type="ECO:0000256" key="3">
    <source>
        <dbReference type="ARBA" id="ARBA00022691"/>
    </source>
</evidence>
<evidence type="ECO:0000313" key="9">
    <source>
        <dbReference type="Proteomes" id="UP000184082"/>
    </source>
</evidence>
<dbReference type="SFLD" id="SFLDG01387">
    <property type="entry name" value="BtrN-like_SPASM_domain_contain"/>
    <property type="match status" value="1"/>
</dbReference>
<dbReference type="SFLD" id="SFLDG01067">
    <property type="entry name" value="SPASM/twitch_domain_containing"/>
    <property type="match status" value="2"/>
</dbReference>
<dbReference type="CDD" id="cd01335">
    <property type="entry name" value="Radical_SAM"/>
    <property type="match status" value="1"/>
</dbReference>
<keyword evidence="5" id="KW-0408">Iron</keyword>
<dbReference type="AlphaFoldDB" id="A0A1M6R4J9"/>
<keyword evidence="4" id="KW-0479">Metal-binding</keyword>
<dbReference type="InterPro" id="IPR006638">
    <property type="entry name" value="Elp3/MiaA/NifB-like_rSAM"/>
</dbReference>
<evidence type="ECO:0000256" key="6">
    <source>
        <dbReference type="ARBA" id="ARBA00023014"/>
    </source>
</evidence>
<proteinExistence type="predicted"/>
<dbReference type="Gene3D" id="3.20.20.70">
    <property type="entry name" value="Aldolase class I"/>
    <property type="match status" value="1"/>
</dbReference>
<reference evidence="8 9" key="1">
    <citation type="submission" date="2016-11" db="EMBL/GenBank/DDBJ databases">
        <authorList>
            <person name="Jaros S."/>
            <person name="Januszkiewicz K."/>
            <person name="Wedrychowicz H."/>
        </authorList>
    </citation>
    <scope>NUCLEOTIDE SEQUENCE [LARGE SCALE GENOMIC DNA]</scope>
    <source>
        <strain evidence="8 9">DSM 14501</strain>
    </source>
</reference>
<dbReference type="InterPro" id="IPR023885">
    <property type="entry name" value="4Fe4S-binding_SPASM_dom"/>
</dbReference>
<dbReference type="SFLD" id="SFLDG01386">
    <property type="entry name" value="main_SPASM_domain-containing"/>
    <property type="match status" value="1"/>
</dbReference>
<dbReference type="InterPro" id="IPR013785">
    <property type="entry name" value="Aldolase_TIM"/>
</dbReference>
<dbReference type="InterPro" id="IPR058240">
    <property type="entry name" value="rSAM_sf"/>
</dbReference>
<dbReference type="Pfam" id="PF04055">
    <property type="entry name" value="Radical_SAM"/>
    <property type="match status" value="1"/>
</dbReference>
<keyword evidence="6" id="KW-0411">Iron-sulfur</keyword>
<dbReference type="SMART" id="SM00729">
    <property type="entry name" value="Elp3"/>
    <property type="match status" value="1"/>
</dbReference>
<keyword evidence="3" id="KW-0949">S-adenosyl-L-methionine</keyword>
<dbReference type="SFLD" id="SFLDS00029">
    <property type="entry name" value="Radical_SAM"/>
    <property type="match status" value="2"/>
</dbReference>
<evidence type="ECO:0000256" key="2">
    <source>
        <dbReference type="ARBA" id="ARBA00022485"/>
    </source>
</evidence>
<dbReference type="PROSITE" id="PS51918">
    <property type="entry name" value="RADICAL_SAM"/>
    <property type="match status" value="1"/>
</dbReference>
<dbReference type="GO" id="GO:0046872">
    <property type="term" value="F:metal ion binding"/>
    <property type="evidence" value="ECO:0007669"/>
    <property type="project" value="UniProtKB-KW"/>
</dbReference>
<dbReference type="InterPro" id="IPR034391">
    <property type="entry name" value="AdoMet-like_SPASM_containing"/>
</dbReference>
<name>A0A1M6R4J9_9FIRM</name>
<keyword evidence="2" id="KW-0004">4Fe-4S</keyword>
<dbReference type="RefSeq" id="WP_072967548.1">
    <property type="nucleotide sequence ID" value="NZ_FRAJ01000013.1"/>
</dbReference>
<evidence type="ECO:0000256" key="4">
    <source>
        <dbReference type="ARBA" id="ARBA00022723"/>
    </source>
</evidence>
<evidence type="ECO:0000256" key="1">
    <source>
        <dbReference type="ARBA" id="ARBA00001966"/>
    </source>
</evidence>
<dbReference type="EMBL" id="FRAJ01000013">
    <property type="protein sequence ID" value="SHK27411.1"/>
    <property type="molecule type" value="Genomic_DNA"/>
</dbReference>
<evidence type="ECO:0000313" key="8">
    <source>
        <dbReference type="EMBL" id="SHK27411.1"/>
    </source>
</evidence>
<feature type="domain" description="Radical SAM core" evidence="7">
    <location>
        <begin position="92"/>
        <end position="303"/>
    </location>
</feature>
<dbReference type="NCBIfam" id="TIGR04085">
    <property type="entry name" value="rSAM_more_4Fe4S"/>
    <property type="match status" value="1"/>
</dbReference>
<dbReference type="InterPro" id="IPR007197">
    <property type="entry name" value="rSAM"/>
</dbReference>
<protein>
    <submittedName>
        <fullName evidence="8">Radical SAM additional 4Fe4S-binding SPASM domain-containing protein</fullName>
    </submittedName>
</protein>
<dbReference type="SUPFAM" id="SSF102114">
    <property type="entry name" value="Radical SAM enzymes"/>
    <property type="match status" value="1"/>
</dbReference>
<dbReference type="STRING" id="1121266.SAMN02745883_01691"/>
<dbReference type="PANTHER" id="PTHR11228">
    <property type="entry name" value="RADICAL SAM DOMAIN PROTEIN"/>
    <property type="match status" value="1"/>
</dbReference>